<dbReference type="EMBL" id="CP002834">
    <property type="protein sequence ID" value="AFI70741.1"/>
    <property type="molecule type" value="Genomic_DNA"/>
</dbReference>
<protein>
    <submittedName>
        <fullName evidence="1">Uncharacterized protein</fullName>
    </submittedName>
</protein>
<dbReference type="KEGG" id="bpz:BP1026B_II2532"/>
<dbReference type="Proteomes" id="UP000010087">
    <property type="component" value="Chromosome 2"/>
</dbReference>
<organism evidence="1 2">
    <name type="scientific">Burkholderia pseudomallei (strain 1026b)</name>
    <dbReference type="NCBI Taxonomy" id="884204"/>
    <lineage>
        <taxon>Bacteria</taxon>
        <taxon>Pseudomonadati</taxon>
        <taxon>Pseudomonadota</taxon>
        <taxon>Betaproteobacteria</taxon>
        <taxon>Burkholderiales</taxon>
        <taxon>Burkholderiaceae</taxon>
        <taxon>Burkholderia</taxon>
        <taxon>pseudomallei group</taxon>
    </lineage>
</organism>
<proteinExistence type="predicted"/>
<evidence type="ECO:0000313" key="1">
    <source>
        <dbReference type="EMBL" id="AFI70741.1"/>
    </source>
</evidence>
<accession>A0A0H3HY13</accession>
<name>A0A0H3HY13_BURP2</name>
<gene>
    <name evidence="1" type="ordered locus">BP1026B_II2532</name>
</gene>
<dbReference type="AlphaFoldDB" id="A0A0H3HY13"/>
<sequence>MANTSLTHNKFIEIKKSSGKILSIKIGVKIGS</sequence>
<reference evidence="1 2" key="1">
    <citation type="journal article" date="2012" name="PLoS ONE">
        <title>Evolution of Burkholderia pseudomallei in recurrent melioidosis.</title>
        <authorList>
            <person name="Hayden H.S."/>
            <person name="Lim R."/>
            <person name="Brittnacher M.J."/>
            <person name="Sims E.H."/>
            <person name="Ramage E.R."/>
            <person name="Fong C."/>
            <person name="Wu Z."/>
            <person name="Crist E."/>
            <person name="Chang J."/>
            <person name="Zhou Y."/>
            <person name="Radey M."/>
            <person name="Rohmer L."/>
            <person name="Haugen E."/>
            <person name="Gillett W."/>
            <person name="Wuthiekanun V."/>
            <person name="Peacock S.J."/>
            <person name="Kaul R."/>
            <person name="Miller S.I."/>
            <person name="Manoil C."/>
            <person name="Jacobs M.A."/>
        </authorList>
    </citation>
    <scope>NUCLEOTIDE SEQUENCE [LARGE SCALE GENOMIC DNA]</scope>
    <source>
        <strain evidence="1 2">1026b</strain>
    </source>
</reference>
<evidence type="ECO:0000313" key="2">
    <source>
        <dbReference type="Proteomes" id="UP000010087"/>
    </source>
</evidence>